<proteinExistence type="inferred from homology"/>
<accession>A0A0M2R755</accession>
<dbReference type="Pfam" id="PF00126">
    <property type="entry name" value="HTH_1"/>
    <property type="match status" value="1"/>
</dbReference>
<dbReference type="FunFam" id="1.10.10.10:FF:000001">
    <property type="entry name" value="LysR family transcriptional regulator"/>
    <property type="match status" value="1"/>
</dbReference>
<dbReference type="PROSITE" id="PS50931">
    <property type="entry name" value="HTH_LYSR"/>
    <property type="match status" value="1"/>
</dbReference>
<dbReference type="CDD" id="cd08422">
    <property type="entry name" value="PBP2_CrgA_like"/>
    <property type="match status" value="1"/>
</dbReference>
<name>A0A0M2R755_9PROT</name>
<dbReference type="SUPFAM" id="SSF46785">
    <property type="entry name" value="Winged helix' DNA-binding domain"/>
    <property type="match status" value="1"/>
</dbReference>
<feature type="domain" description="HTH lysR-type" evidence="5">
    <location>
        <begin position="2"/>
        <end position="59"/>
    </location>
</feature>
<dbReference type="Gene3D" id="3.40.190.290">
    <property type="match status" value="1"/>
</dbReference>
<comment type="caution">
    <text evidence="6">The sequence shown here is derived from an EMBL/GenBank/DDBJ whole genome shotgun (WGS) entry which is preliminary data.</text>
</comment>
<evidence type="ECO:0000256" key="2">
    <source>
        <dbReference type="ARBA" id="ARBA00023015"/>
    </source>
</evidence>
<evidence type="ECO:0000313" key="7">
    <source>
        <dbReference type="Proteomes" id="UP000034491"/>
    </source>
</evidence>
<keyword evidence="7" id="KW-1185">Reference proteome</keyword>
<reference evidence="6 7" key="1">
    <citation type="submission" date="2015-03" db="EMBL/GenBank/DDBJ databases">
        <title>Genome sequence of Kiloniella sp. P1-1, isolated from the gut microflora of Pacific white shrimp, Penaeus vannamei.</title>
        <authorList>
            <person name="Shao Z."/>
            <person name="Wang L."/>
            <person name="Li X."/>
        </authorList>
    </citation>
    <scope>NUCLEOTIDE SEQUENCE [LARGE SCALE GENOMIC DNA]</scope>
    <source>
        <strain evidence="6 7">P1-1</strain>
    </source>
</reference>
<dbReference type="GO" id="GO:0043565">
    <property type="term" value="F:sequence-specific DNA binding"/>
    <property type="evidence" value="ECO:0007669"/>
    <property type="project" value="TreeGrafter"/>
</dbReference>
<dbReference type="GO" id="GO:0006351">
    <property type="term" value="P:DNA-templated transcription"/>
    <property type="evidence" value="ECO:0007669"/>
    <property type="project" value="TreeGrafter"/>
</dbReference>
<gene>
    <name evidence="6" type="ORF">WH95_18810</name>
</gene>
<dbReference type="AlphaFoldDB" id="A0A0M2R755"/>
<dbReference type="InterPro" id="IPR000847">
    <property type="entry name" value="LysR_HTH_N"/>
</dbReference>
<evidence type="ECO:0000256" key="1">
    <source>
        <dbReference type="ARBA" id="ARBA00009437"/>
    </source>
</evidence>
<comment type="similarity">
    <text evidence="1">Belongs to the LysR transcriptional regulatory family.</text>
</comment>
<keyword evidence="3" id="KW-0238">DNA-binding</keyword>
<dbReference type="GO" id="GO:0003700">
    <property type="term" value="F:DNA-binding transcription factor activity"/>
    <property type="evidence" value="ECO:0007669"/>
    <property type="project" value="InterPro"/>
</dbReference>
<dbReference type="Gene3D" id="1.10.10.10">
    <property type="entry name" value="Winged helix-like DNA-binding domain superfamily/Winged helix DNA-binding domain"/>
    <property type="match status" value="1"/>
</dbReference>
<evidence type="ECO:0000313" key="6">
    <source>
        <dbReference type="EMBL" id="KKJ75363.1"/>
    </source>
</evidence>
<dbReference type="InterPro" id="IPR036388">
    <property type="entry name" value="WH-like_DNA-bd_sf"/>
</dbReference>
<dbReference type="STRING" id="1549748.WH95_18810"/>
<dbReference type="Pfam" id="PF03466">
    <property type="entry name" value="LysR_substrate"/>
    <property type="match status" value="1"/>
</dbReference>
<evidence type="ECO:0000259" key="5">
    <source>
        <dbReference type="PROSITE" id="PS50931"/>
    </source>
</evidence>
<dbReference type="EMBL" id="LANI01000033">
    <property type="protein sequence ID" value="KKJ75363.1"/>
    <property type="molecule type" value="Genomic_DNA"/>
</dbReference>
<keyword evidence="4" id="KW-0804">Transcription</keyword>
<dbReference type="InterPro" id="IPR058163">
    <property type="entry name" value="LysR-type_TF_proteobact-type"/>
</dbReference>
<dbReference type="InterPro" id="IPR005119">
    <property type="entry name" value="LysR_subst-bd"/>
</dbReference>
<dbReference type="RefSeq" id="WP_046509941.1">
    <property type="nucleotide sequence ID" value="NZ_LANI01000033.1"/>
</dbReference>
<organism evidence="6 7">
    <name type="scientific">Kiloniella litopenaei</name>
    <dbReference type="NCBI Taxonomy" id="1549748"/>
    <lineage>
        <taxon>Bacteria</taxon>
        <taxon>Pseudomonadati</taxon>
        <taxon>Pseudomonadota</taxon>
        <taxon>Alphaproteobacteria</taxon>
        <taxon>Rhodospirillales</taxon>
        <taxon>Kiloniellaceae</taxon>
        <taxon>Kiloniella</taxon>
    </lineage>
</organism>
<evidence type="ECO:0000256" key="4">
    <source>
        <dbReference type="ARBA" id="ARBA00023163"/>
    </source>
</evidence>
<evidence type="ECO:0000256" key="3">
    <source>
        <dbReference type="ARBA" id="ARBA00023125"/>
    </source>
</evidence>
<sequence>MINLNDMVLFAKVAELEGISAAARILNIPKSRVSRRISTLENDLGVRLIERTTRAIQLTEMGTIFLHHCRRIVEESESAVESMNNMRETPRGNLRVSVSFAIGQYLVAPYLGEFAKLYPDIKINLDLSNRHVDLITEGYDLVIRVGEQEDSSLMTKRIGQARAKLCAAPDYLEKYGSLSSLEELSRHKLLMMSDSFDLKQFIFENKSGELRSVDVMPNDTVNDFTALRSMVEDGCGISLMPEYIIRDAIQNGRLVQVLPDWQSKVISYYILYPSRKGLTKKARAWIDFFEQKFKMNTRV</sequence>
<keyword evidence="2" id="KW-0805">Transcription regulation</keyword>
<dbReference type="PANTHER" id="PTHR30537:SF5">
    <property type="entry name" value="HTH-TYPE TRANSCRIPTIONAL ACTIVATOR TTDR-RELATED"/>
    <property type="match status" value="1"/>
</dbReference>
<dbReference type="Proteomes" id="UP000034491">
    <property type="component" value="Unassembled WGS sequence"/>
</dbReference>
<dbReference type="SUPFAM" id="SSF53850">
    <property type="entry name" value="Periplasmic binding protein-like II"/>
    <property type="match status" value="1"/>
</dbReference>
<dbReference type="InterPro" id="IPR036390">
    <property type="entry name" value="WH_DNA-bd_sf"/>
</dbReference>
<protein>
    <recommendedName>
        <fullName evidence="5">HTH lysR-type domain-containing protein</fullName>
    </recommendedName>
</protein>
<dbReference type="PANTHER" id="PTHR30537">
    <property type="entry name" value="HTH-TYPE TRANSCRIPTIONAL REGULATOR"/>
    <property type="match status" value="1"/>
</dbReference>